<dbReference type="OrthoDB" id="3829495at2"/>
<organism evidence="2 3">
    <name type="scientific">Xylanimonas protaetiae</name>
    <dbReference type="NCBI Taxonomy" id="2509457"/>
    <lineage>
        <taxon>Bacteria</taxon>
        <taxon>Bacillati</taxon>
        <taxon>Actinomycetota</taxon>
        <taxon>Actinomycetes</taxon>
        <taxon>Micrococcales</taxon>
        <taxon>Promicromonosporaceae</taxon>
        <taxon>Xylanimonas</taxon>
    </lineage>
</organism>
<keyword evidence="3" id="KW-1185">Reference proteome</keyword>
<gene>
    <name evidence="2" type="ORF">ET471_06635</name>
</gene>
<evidence type="ECO:0000313" key="3">
    <source>
        <dbReference type="Proteomes" id="UP000292118"/>
    </source>
</evidence>
<accession>A0A4P6FGM6</accession>
<dbReference type="InterPro" id="IPR025355">
    <property type="entry name" value="DUF4259"/>
</dbReference>
<dbReference type="EMBL" id="CP035493">
    <property type="protein sequence ID" value="QAY69758.1"/>
    <property type="molecule type" value="Genomic_DNA"/>
</dbReference>
<protein>
    <submittedName>
        <fullName evidence="2">DUF4259 domain-containing protein</fullName>
    </submittedName>
</protein>
<reference evidence="2 3" key="1">
    <citation type="submission" date="2019-01" db="EMBL/GenBank/DDBJ databases">
        <title>Genome sequencing of strain FW10M-9.</title>
        <authorList>
            <person name="Heo J."/>
            <person name="Kim S.-J."/>
            <person name="Kim J.-S."/>
            <person name="Hong S.-B."/>
            <person name="Kwon S.-W."/>
        </authorList>
    </citation>
    <scope>NUCLEOTIDE SEQUENCE [LARGE SCALE GENOMIC DNA]</scope>
    <source>
        <strain evidence="2 3">FW10M-9</strain>
    </source>
</reference>
<dbReference type="Proteomes" id="UP000292118">
    <property type="component" value="Chromosome"/>
</dbReference>
<dbReference type="AlphaFoldDB" id="A0A4P6FGM6"/>
<sequence length="265" mass="28764">MLSGCIDVIRRCVPMEVVERNICDNQPLNRVRDQLARPEDRFRSCTATSPCTGVLQVKVGTLRGAVPIAEHRRTAESRVKGGRSPSRSDAVGALDAGWSRPDARLSVRGRDASRQTVRRGASALLAREPAPHSIAAMGASGTGPFENDAAMDMLDDIVTGNFNGVESIEWAFDDPDYLEVDGGQMAIALGALIRSERGEPGPEVPEVERADFRFDITPELITWVRTQISRALSGPETSEAYGLWAESDGLDEWLKVSRSAMPSVS</sequence>
<evidence type="ECO:0000256" key="1">
    <source>
        <dbReference type="SAM" id="MobiDB-lite"/>
    </source>
</evidence>
<proteinExistence type="predicted"/>
<evidence type="ECO:0000313" key="2">
    <source>
        <dbReference type="EMBL" id="QAY69758.1"/>
    </source>
</evidence>
<dbReference type="Pfam" id="PF14078">
    <property type="entry name" value="DUF4259"/>
    <property type="match status" value="1"/>
</dbReference>
<dbReference type="KEGG" id="xya:ET471_06635"/>
<feature type="region of interest" description="Disordered" evidence="1">
    <location>
        <begin position="72"/>
        <end position="95"/>
    </location>
</feature>
<name>A0A4P6FGM6_9MICO</name>